<dbReference type="GO" id="GO:0003729">
    <property type="term" value="F:mRNA binding"/>
    <property type="evidence" value="ECO:0007669"/>
    <property type="project" value="TreeGrafter"/>
</dbReference>
<dbReference type="OrthoDB" id="346839at2759"/>
<evidence type="ECO:0000313" key="6">
    <source>
        <dbReference type="Proteomes" id="UP000054845"/>
    </source>
</evidence>
<dbReference type="PROSITE" id="PS50102">
    <property type="entry name" value="RRM"/>
    <property type="match status" value="1"/>
</dbReference>
<dbReference type="SUPFAM" id="SSF54928">
    <property type="entry name" value="RNA-binding domain, RBD"/>
    <property type="match status" value="1"/>
</dbReference>
<accession>A0A0P1BPB8</accession>
<dbReference type="EMBL" id="CCYA01000270">
    <property type="protein sequence ID" value="CEH18263.1"/>
    <property type="molecule type" value="Genomic_DNA"/>
</dbReference>
<dbReference type="AlphaFoldDB" id="A0A0P1BPB8"/>
<organism evidence="5 6">
    <name type="scientific">Ceraceosorus bombacis</name>
    <dbReference type="NCBI Taxonomy" id="401625"/>
    <lineage>
        <taxon>Eukaryota</taxon>
        <taxon>Fungi</taxon>
        <taxon>Dikarya</taxon>
        <taxon>Basidiomycota</taxon>
        <taxon>Ustilaginomycotina</taxon>
        <taxon>Exobasidiomycetes</taxon>
        <taxon>Ceraceosorales</taxon>
        <taxon>Ceraceosoraceae</taxon>
        <taxon>Ceraceosorus</taxon>
    </lineage>
</organism>
<dbReference type="InterPro" id="IPR000504">
    <property type="entry name" value="RRM_dom"/>
</dbReference>
<dbReference type="PANTHER" id="PTHR19965:SF35">
    <property type="entry name" value="RNA ANNEALING PROTEIN YRA1"/>
    <property type="match status" value="1"/>
</dbReference>
<dbReference type="Pfam" id="PF13865">
    <property type="entry name" value="FoP_duplication"/>
    <property type="match status" value="1"/>
</dbReference>
<keyword evidence="6" id="KW-1185">Reference proteome</keyword>
<evidence type="ECO:0000256" key="3">
    <source>
        <dbReference type="SAM" id="MobiDB-lite"/>
    </source>
</evidence>
<evidence type="ECO:0000256" key="2">
    <source>
        <dbReference type="PROSITE-ProRule" id="PRU00176"/>
    </source>
</evidence>
<feature type="compositionally biased region" description="Basic residues" evidence="3">
    <location>
        <begin position="186"/>
        <end position="200"/>
    </location>
</feature>
<dbReference type="SMART" id="SM01218">
    <property type="entry name" value="FoP_duplication"/>
    <property type="match status" value="1"/>
</dbReference>
<dbReference type="GO" id="GO:0005634">
    <property type="term" value="C:nucleus"/>
    <property type="evidence" value="ECO:0007669"/>
    <property type="project" value="TreeGrafter"/>
</dbReference>
<name>A0A0P1BPB8_9BASI</name>
<dbReference type="InterPro" id="IPR051229">
    <property type="entry name" value="ALYREF_mRNA_export"/>
</dbReference>
<feature type="region of interest" description="Disordered" evidence="3">
    <location>
        <begin position="175"/>
        <end position="230"/>
    </location>
</feature>
<reference evidence="6" key="1">
    <citation type="submission" date="2014-09" db="EMBL/GenBank/DDBJ databases">
        <authorList>
            <person name="Sharma Rahul"/>
            <person name="Thines Marco"/>
        </authorList>
    </citation>
    <scope>NUCLEOTIDE SEQUENCE [LARGE SCALE GENOMIC DNA]</scope>
</reference>
<dbReference type="Proteomes" id="UP000054845">
    <property type="component" value="Unassembled WGS sequence"/>
</dbReference>
<evidence type="ECO:0000256" key="1">
    <source>
        <dbReference type="ARBA" id="ARBA00022884"/>
    </source>
</evidence>
<dbReference type="Pfam" id="PF00076">
    <property type="entry name" value="RRM_1"/>
    <property type="match status" value="1"/>
</dbReference>
<dbReference type="PANTHER" id="PTHR19965">
    <property type="entry name" value="RNA AND EXPORT FACTOR BINDING PROTEIN"/>
    <property type="match status" value="1"/>
</dbReference>
<evidence type="ECO:0000313" key="5">
    <source>
        <dbReference type="EMBL" id="CEH18263.1"/>
    </source>
</evidence>
<feature type="compositionally biased region" description="Low complexity" evidence="3">
    <location>
        <begin position="35"/>
        <end position="51"/>
    </location>
</feature>
<dbReference type="Gene3D" id="3.30.70.330">
    <property type="match status" value="1"/>
</dbReference>
<protein>
    <submittedName>
        <fullName evidence="5">Rna annealing factor</fullName>
    </submittedName>
</protein>
<sequence>MNIDKSLDELVAANPKKGGPKGRRGGPRRSGGSAGVHAKAAALGKASLGRAPPTGPANNRNRGPVIIPGRAPGGGPLNSKIIVSNLPVDVTEPQVKELFSTSIGPLRRVQMSFRANGQSTGTVTVEFQRPDDANRAYQQYNNRLIDGKKPIKIEVVVDPAQAAAIAAQQAAVAQSVRGAPSQRGKAATRGRGAARGRGARPKREARPKKTVEDLDAEMDVYVGESSGAQS</sequence>
<proteinExistence type="predicted"/>
<feature type="compositionally biased region" description="Basic residues" evidence="3">
    <location>
        <begin position="18"/>
        <end position="27"/>
    </location>
</feature>
<feature type="compositionally biased region" description="Basic and acidic residues" evidence="3">
    <location>
        <begin position="201"/>
        <end position="212"/>
    </location>
</feature>
<dbReference type="SMART" id="SM00360">
    <property type="entry name" value="RRM"/>
    <property type="match status" value="1"/>
</dbReference>
<dbReference type="InterPro" id="IPR012677">
    <property type="entry name" value="Nucleotide-bd_a/b_plait_sf"/>
</dbReference>
<dbReference type="STRING" id="401625.A0A0P1BPB8"/>
<feature type="region of interest" description="Disordered" evidence="3">
    <location>
        <begin position="1"/>
        <end position="65"/>
    </location>
</feature>
<dbReference type="InterPro" id="IPR035979">
    <property type="entry name" value="RBD_domain_sf"/>
</dbReference>
<dbReference type="InterPro" id="IPR025715">
    <property type="entry name" value="FoP_C"/>
</dbReference>
<feature type="domain" description="RRM" evidence="4">
    <location>
        <begin position="79"/>
        <end position="158"/>
    </location>
</feature>
<keyword evidence="1 2" id="KW-0694">RNA-binding</keyword>
<evidence type="ECO:0000259" key="4">
    <source>
        <dbReference type="PROSITE" id="PS50102"/>
    </source>
</evidence>